<sequence>MVGGGSVTIIVTSLSVDKAPVDVAFTSICVGSWPDTVSAAKDVVAKLESDVSVSKNVVVDGTDTVVFGIIGMHDINILSTFLQ</sequence>
<dbReference type="EMBL" id="MBFU01000111">
    <property type="protein sequence ID" value="PWA02016.1"/>
    <property type="molecule type" value="Genomic_DNA"/>
</dbReference>
<organism evidence="1 2">
    <name type="scientific">Smittium angustum</name>
    <dbReference type="NCBI Taxonomy" id="133377"/>
    <lineage>
        <taxon>Eukaryota</taxon>
        <taxon>Fungi</taxon>
        <taxon>Fungi incertae sedis</taxon>
        <taxon>Zoopagomycota</taxon>
        <taxon>Kickxellomycotina</taxon>
        <taxon>Harpellomycetes</taxon>
        <taxon>Harpellales</taxon>
        <taxon>Legeriomycetaceae</taxon>
        <taxon>Smittium</taxon>
    </lineage>
</organism>
<dbReference type="Proteomes" id="UP000245591">
    <property type="component" value="Unassembled WGS sequence"/>
</dbReference>
<accession>A0A2U1JAB6</accession>
<reference evidence="1 2" key="1">
    <citation type="journal article" date="2018" name="MBio">
        <title>Comparative Genomics Reveals the Core Gene Toolbox for the Fungus-Insect Symbiosis.</title>
        <authorList>
            <person name="Wang Y."/>
            <person name="Stata M."/>
            <person name="Wang W."/>
            <person name="Stajich J.E."/>
            <person name="White M.M."/>
            <person name="Moncalvo J.M."/>
        </authorList>
    </citation>
    <scope>NUCLEOTIDE SEQUENCE [LARGE SCALE GENOMIC DNA]</scope>
    <source>
        <strain evidence="1 2">AUS-126-30</strain>
    </source>
</reference>
<evidence type="ECO:0000313" key="1">
    <source>
        <dbReference type="EMBL" id="PWA02016.1"/>
    </source>
</evidence>
<keyword evidence="2" id="KW-1185">Reference proteome</keyword>
<name>A0A2U1JAB6_SMIAN</name>
<evidence type="ECO:0000313" key="2">
    <source>
        <dbReference type="Proteomes" id="UP000245591"/>
    </source>
</evidence>
<protein>
    <submittedName>
        <fullName evidence="1">Uncharacterized protein</fullName>
    </submittedName>
</protein>
<gene>
    <name evidence="1" type="ORF">BB558_001829</name>
</gene>
<dbReference type="AlphaFoldDB" id="A0A2U1JAB6"/>
<comment type="caution">
    <text evidence="1">The sequence shown here is derived from an EMBL/GenBank/DDBJ whole genome shotgun (WGS) entry which is preliminary data.</text>
</comment>
<proteinExistence type="predicted"/>